<keyword evidence="4" id="KW-0653">Protein transport</keyword>
<evidence type="ECO:0000256" key="1">
    <source>
        <dbReference type="ARBA" id="ARBA00004167"/>
    </source>
</evidence>
<evidence type="ECO:0000256" key="7">
    <source>
        <dbReference type="ARBA" id="ARBA00023136"/>
    </source>
</evidence>
<name>A0A7S4EEW7_9STRA</name>
<comment type="subcellular location">
    <subcellularLocation>
        <location evidence="1">Membrane</location>
        <topology evidence="1">Single-pass membrane protein</topology>
    </subcellularLocation>
</comment>
<feature type="compositionally biased region" description="Basic residues" evidence="8">
    <location>
        <begin position="242"/>
        <end position="253"/>
    </location>
</feature>
<dbReference type="Pfam" id="PF02416">
    <property type="entry name" value="TatA_B_E"/>
    <property type="match status" value="1"/>
</dbReference>
<organism evidence="9">
    <name type="scientific">Pseudo-nitzschia australis</name>
    <dbReference type="NCBI Taxonomy" id="44445"/>
    <lineage>
        <taxon>Eukaryota</taxon>
        <taxon>Sar</taxon>
        <taxon>Stramenopiles</taxon>
        <taxon>Ochrophyta</taxon>
        <taxon>Bacillariophyta</taxon>
        <taxon>Bacillariophyceae</taxon>
        <taxon>Bacillariophycidae</taxon>
        <taxon>Bacillariales</taxon>
        <taxon>Bacillariaceae</taxon>
        <taxon>Pseudo-nitzschia</taxon>
    </lineage>
</organism>
<evidence type="ECO:0000256" key="6">
    <source>
        <dbReference type="ARBA" id="ARBA00023010"/>
    </source>
</evidence>
<evidence type="ECO:0000256" key="8">
    <source>
        <dbReference type="SAM" id="MobiDB-lite"/>
    </source>
</evidence>
<keyword evidence="7" id="KW-0472">Membrane</keyword>
<keyword evidence="5" id="KW-1133">Transmembrane helix</keyword>
<evidence type="ECO:0000313" key="9">
    <source>
        <dbReference type="EMBL" id="CAE0708789.1"/>
    </source>
</evidence>
<evidence type="ECO:0000256" key="4">
    <source>
        <dbReference type="ARBA" id="ARBA00022927"/>
    </source>
</evidence>
<evidence type="ECO:0000256" key="5">
    <source>
        <dbReference type="ARBA" id="ARBA00022989"/>
    </source>
</evidence>
<feature type="region of interest" description="Disordered" evidence="8">
    <location>
        <begin position="242"/>
        <end position="264"/>
    </location>
</feature>
<dbReference type="Gene3D" id="1.20.5.3310">
    <property type="match status" value="1"/>
</dbReference>
<dbReference type="InterPro" id="IPR003369">
    <property type="entry name" value="TatA/B/E"/>
</dbReference>
<keyword evidence="2" id="KW-0813">Transport</keyword>
<sequence length="447" mass="49514">MLSADNKVNKMQNINGRRPLSCFFLVSVALWVGHANLAAAFVQTAITPGSKQTDFSSASIITSGTSDLFQPRFGRSCRTNSNTNNNNNNAKKRQSTELYSFMGSDGGLFGIGTPELFTIVLIGYFVLGPSDLYKLVKEIGKFIQNFQNFATEATTTLENNMESQLQLEEIRKAQRELNDAFSFRRSINVEKDSDPFEVNVQSPRGQDDVVTPAIKDLEYDLSTTATGAAAVAATDGAEVAPKKKKMRRIKKNKKSSEPAVEGEVPKVPADIATTNKPLVNDIPAELDIDEELRMAEEKAMETIFNDSNVGNEDLQLEEKETSNLAAQIREERIERLQGSTQPQESAMDQSRFQQQMSGDWNSQILANNDKLEPLGEVMNLLAVLEEEKIAADLRLQEEFKAREANEEEFYLEKRKLLEEAAAQVQASAYAGNIPMTSSTVSQTGNQI</sequence>
<keyword evidence="3" id="KW-0812">Transmembrane</keyword>
<keyword evidence="6" id="KW-0811">Translocation</keyword>
<proteinExistence type="predicted"/>
<dbReference type="AlphaFoldDB" id="A0A7S4EEW7"/>
<reference evidence="9" key="1">
    <citation type="submission" date="2021-01" db="EMBL/GenBank/DDBJ databases">
        <authorList>
            <person name="Corre E."/>
            <person name="Pelletier E."/>
            <person name="Niang G."/>
            <person name="Scheremetjew M."/>
            <person name="Finn R."/>
            <person name="Kale V."/>
            <person name="Holt S."/>
            <person name="Cochrane G."/>
            <person name="Meng A."/>
            <person name="Brown T."/>
            <person name="Cohen L."/>
        </authorList>
    </citation>
    <scope>NUCLEOTIDE SEQUENCE</scope>
    <source>
        <strain evidence="9">10249 10 AB</strain>
    </source>
</reference>
<gene>
    <name evidence="9" type="ORF">PAUS00366_LOCUS1509</name>
</gene>
<evidence type="ECO:0000256" key="2">
    <source>
        <dbReference type="ARBA" id="ARBA00022448"/>
    </source>
</evidence>
<dbReference type="EMBL" id="HBIX01002053">
    <property type="protein sequence ID" value="CAE0708789.1"/>
    <property type="molecule type" value="Transcribed_RNA"/>
</dbReference>
<evidence type="ECO:0000256" key="3">
    <source>
        <dbReference type="ARBA" id="ARBA00022692"/>
    </source>
</evidence>
<accession>A0A7S4EEW7</accession>
<protein>
    <submittedName>
        <fullName evidence="9">Uncharacterized protein</fullName>
    </submittedName>
</protein>